<evidence type="ECO:0000313" key="3">
    <source>
        <dbReference type="Proteomes" id="UP001470230"/>
    </source>
</evidence>
<evidence type="ECO:0000313" key="2">
    <source>
        <dbReference type="EMBL" id="KAK8891393.1"/>
    </source>
</evidence>
<protein>
    <submittedName>
        <fullName evidence="2">Uncharacterized protein</fullName>
    </submittedName>
</protein>
<proteinExistence type="predicted"/>
<evidence type="ECO:0000256" key="1">
    <source>
        <dbReference type="SAM" id="MobiDB-lite"/>
    </source>
</evidence>
<keyword evidence="3" id="KW-1185">Reference proteome</keyword>
<feature type="region of interest" description="Disordered" evidence="1">
    <location>
        <begin position="122"/>
        <end position="164"/>
    </location>
</feature>
<dbReference type="EMBL" id="JAPFFF010000004">
    <property type="protein sequence ID" value="KAK8891393.1"/>
    <property type="molecule type" value="Genomic_DNA"/>
</dbReference>
<gene>
    <name evidence="2" type="ORF">M9Y10_028601</name>
</gene>
<name>A0ABR2KKS7_9EUKA</name>
<dbReference type="Proteomes" id="UP001470230">
    <property type="component" value="Unassembled WGS sequence"/>
</dbReference>
<feature type="compositionally biased region" description="Low complexity" evidence="1">
    <location>
        <begin position="152"/>
        <end position="164"/>
    </location>
</feature>
<accession>A0ABR2KKS7</accession>
<sequence length="469" mass="53122">MFMPFTNDEIESIRSIVLIGQQNNDMLLSNCSTRPIVQTRSFIQRFKRLLLDAQTSVKDITKSANEQYVAIIAGVRFKKLSKNNHLPNATSVANLSSPLLKIPRSVPHKFFSKFAKYDDEAVSTTQNLPPPIPTRSRSISDGLSHYDQPFESNTNSTNTSSKVSASNSTYTLTTTKFIKKQPTTKPITMPNIDFRNYHNNAHNSNTNLNNSNFSIYFNPPNNNPNQTMNNNINYPTKSKALPQPQFVSQSSLIQQKSSYSLQNQYFNSYHGIPIAPPPLKKFPRACNSAHELTPGILVALFVNHYDPAYICRVLGSRNINGAEHVLVSFFQIGFHPIYVLPQQLAILPTFVNTKDLIIPEPLTVDSLLENITQTAQSIVLDNDVQDDIQINDLLDEQRYRELQFKSLVCASYLVFLDFFSKYKVPKEKVDLILNSIDLMNPPKYTSAELNNRKCKELINKIVSLIEKHS</sequence>
<reference evidence="2 3" key="1">
    <citation type="submission" date="2024-04" db="EMBL/GenBank/DDBJ databases">
        <title>Tritrichomonas musculus Genome.</title>
        <authorList>
            <person name="Alves-Ferreira E."/>
            <person name="Grigg M."/>
            <person name="Lorenzi H."/>
            <person name="Galac M."/>
        </authorList>
    </citation>
    <scope>NUCLEOTIDE SEQUENCE [LARGE SCALE GENOMIC DNA]</scope>
    <source>
        <strain evidence="2 3">EAF2021</strain>
    </source>
</reference>
<comment type="caution">
    <text evidence="2">The sequence shown here is derived from an EMBL/GenBank/DDBJ whole genome shotgun (WGS) entry which is preliminary data.</text>
</comment>
<organism evidence="2 3">
    <name type="scientific">Tritrichomonas musculus</name>
    <dbReference type="NCBI Taxonomy" id="1915356"/>
    <lineage>
        <taxon>Eukaryota</taxon>
        <taxon>Metamonada</taxon>
        <taxon>Parabasalia</taxon>
        <taxon>Tritrichomonadida</taxon>
        <taxon>Tritrichomonadidae</taxon>
        <taxon>Tritrichomonas</taxon>
    </lineage>
</organism>